<evidence type="ECO:0000256" key="5">
    <source>
        <dbReference type="SAM" id="Phobius"/>
    </source>
</evidence>
<dbReference type="PANTHER" id="PTHR22950">
    <property type="entry name" value="AMINO ACID TRANSPORTER"/>
    <property type="match status" value="1"/>
</dbReference>
<name>A0A9Q0ND78_9DIPT</name>
<feature type="transmembrane region" description="Helical" evidence="5">
    <location>
        <begin position="179"/>
        <end position="196"/>
    </location>
</feature>
<organism evidence="7 8">
    <name type="scientific">Pseudolycoriella hygida</name>
    <dbReference type="NCBI Taxonomy" id="35572"/>
    <lineage>
        <taxon>Eukaryota</taxon>
        <taxon>Metazoa</taxon>
        <taxon>Ecdysozoa</taxon>
        <taxon>Arthropoda</taxon>
        <taxon>Hexapoda</taxon>
        <taxon>Insecta</taxon>
        <taxon>Pterygota</taxon>
        <taxon>Neoptera</taxon>
        <taxon>Endopterygota</taxon>
        <taxon>Diptera</taxon>
        <taxon>Nematocera</taxon>
        <taxon>Sciaroidea</taxon>
        <taxon>Sciaridae</taxon>
        <taxon>Pseudolycoriella</taxon>
    </lineage>
</organism>
<proteinExistence type="predicted"/>
<evidence type="ECO:0000259" key="6">
    <source>
        <dbReference type="Pfam" id="PF01490"/>
    </source>
</evidence>
<keyword evidence="2 5" id="KW-0812">Transmembrane</keyword>
<feature type="transmembrane region" description="Helical" evidence="5">
    <location>
        <begin position="137"/>
        <end position="159"/>
    </location>
</feature>
<feature type="transmembrane region" description="Helical" evidence="5">
    <location>
        <begin position="418"/>
        <end position="435"/>
    </location>
</feature>
<comment type="subcellular location">
    <subcellularLocation>
        <location evidence="1">Membrane</location>
        <topology evidence="1">Multi-pass membrane protein</topology>
    </subcellularLocation>
</comment>
<protein>
    <submittedName>
        <fullName evidence="7">Proton-coupled amino acid transporter-like protein pathetic</fullName>
    </submittedName>
</protein>
<sequence length="445" mass="49509">MIDQNSDKIEVPVKVVLGSQLPLCVDPVHDENPDYNPFEHRRLEHPTTNAETLAHLLKGSLGSGILAMPLAFAHAGLWFGLGAMIFVGFICTYCVHILIKCEHIMCRRTQTPSFGYAELATSVFANGPGILHRWSRFAGLVINTFIVMTLFGCCCVYNVFVATNVKQVVEHYTDFDYNLRWYILLMLPFLILLNLIRDLKSMAVFSVVANIFVSLCLVVTAYYIFRDDLPVVTDRIAMANCTKMPIFFGTAVFALEAIGVVMTLENNMKTPQNFIGCPSVLNTGMLVVVILYTTVGFFGYWKYGDDTAGSITLNLPTEEILAQSVKLMIAIAIFLTYCLQFYVPMNITWINIRDKFSENNKQLAEYATRFLLITSTVVLAIAIPTIGPFMSLIGAVCVSTLGRPGFGTLKWILVKDVLLILFGVAGFVIGTYVSVLEIDESLTRL</sequence>
<feature type="transmembrane region" description="Helical" evidence="5">
    <location>
        <begin position="203"/>
        <end position="225"/>
    </location>
</feature>
<dbReference type="PANTHER" id="PTHR22950:SF460">
    <property type="entry name" value="PROTON-COUPLED AMINO ACID TRANSPORTER 4-LIKE PROTEIN"/>
    <property type="match status" value="1"/>
</dbReference>
<dbReference type="Pfam" id="PF01490">
    <property type="entry name" value="Aa_trans"/>
    <property type="match status" value="1"/>
</dbReference>
<evidence type="ECO:0000313" key="8">
    <source>
        <dbReference type="Proteomes" id="UP001151699"/>
    </source>
</evidence>
<dbReference type="GO" id="GO:0005774">
    <property type="term" value="C:vacuolar membrane"/>
    <property type="evidence" value="ECO:0007669"/>
    <property type="project" value="TreeGrafter"/>
</dbReference>
<keyword evidence="3 5" id="KW-1133">Transmembrane helix</keyword>
<reference evidence="7" key="1">
    <citation type="submission" date="2022-07" db="EMBL/GenBank/DDBJ databases">
        <authorList>
            <person name="Trinca V."/>
            <person name="Uliana J.V.C."/>
            <person name="Torres T.T."/>
            <person name="Ward R.J."/>
            <person name="Monesi N."/>
        </authorList>
    </citation>
    <scope>NUCLEOTIDE SEQUENCE</scope>
    <source>
        <strain evidence="7">HSMRA1968</strain>
        <tissue evidence="7">Whole embryos</tissue>
    </source>
</reference>
<feature type="transmembrane region" description="Helical" evidence="5">
    <location>
        <begin position="320"/>
        <end position="343"/>
    </location>
</feature>
<gene>
    <name evidence="7" type="primary">path_5</name>
    <name evidence="7" type="ORF">Bhyg_02965</name>
</gene>
<dbReference type="OrthoDB" id="1684102at2759"/>
<dbReference type="Proteomes" id="UP001151699">
    <property type="component" value="Chromosome A"/>
</dbReference>
<accession>A0A9Q0ND78</accession>
<keyword evidence="8" id="KW-1185">Reference proteome</keyword>
<feature type="transmembrane region" description="Helical" evidence="5">
    <location>
        <begin position="245"/>
        <end position="264"/>
    </location>
</feature>
<evidence type="ECO:0000256" key="2">
    <source>
        <dbReference type="ARBA" id="ARBA00022692"/>
    </source>
</evidence>
<feature type="transmembrane region" description="Helical" evidence="5">
    <location>
        <begin position="77"/>
        <end position="99"/>
    </location>
</feature>
<dbReference type="AlphaFoldDB" id="A0A9Q0ND78"/>
<evidence type="ECO:0000256" key="1">
    <source>
        <dbReference type="ARBA" id="ARBA00004141"/>
    </source>
</evidence>
<feature type="domain" description="Amino acid transporter transmembrane" evidence="6">
    <location>
        <begin position="46"/>
        <end position="401"/>
    </location>
</feature>
<dbReference type="EMBL" id="WJQU01000001">
    <property type="protein sequence ID" value="KAJ6647742.1"/>
    <property type="molecule type" value="Genomic_DNA"/>
</dbReference>
<evidence type="ECO:0000313" key="7">
    <source>
        <dbReference type="EMBL" id="KAJ6647742.1"/>
    </source>
</evidence>
<feature type="transmembrane region" description="Helical" evidence="5">
    <location>
        <begin position="276"/>
        <end position="300"/>
    </location>
</feature>
<evidence type="ECO:0000256" key="4">
    <source>
        <dbReference type="ARBA" id="ARBA00023136"/>
    </source>
</evidence>
<feature type="non-terminal residue" evidence="7">
    <location>
        <position position="445"/>
    </location>
</feature>
<dbReference type="GO" id="GO:0015179">
    <property type="term" value="F:L-amino acid transmembrane transporter activity"/>
    <property type="evidence" value="ECO:0007669"/>
    <property type="project" value="TreeGrafter"/>
</dbReference>
<comment type="caution">
    <text evidence="7">The sequence shown here is derived from an EMBL/GenBank/DDBJ whole genome shotgun (WGS) entry which is preliminary data.</text>
</comment>
<evidence type="ECO:0000256" key="3">
    <source>
        <dbReference type="ARBA" id="ARBA00022989"/>
    </source>
</evidence>
<dbReference type="InterPro" id="IPR013057">
    <property type="entry name" value="AA_transpt_TM"/>
</dbReference>
<keyword evidence="4 5" id="KW-0472">Membrane</keyword>
<feature type="transmembrane region" description="Helical" evidence="5">
    <location>
        <begin position="363"/>
        <end position="383"/>
    </location>
</feature>